<dbReference type="Gene3D" id="3.40.50.300">
    <property type="entry name" value="P-loop containing nucleotide triphosphate hydrolases"/>
    <property type="match status" value="2"/>
</dbReference>
<feature type="transmembrane region" description="Helical" evidence="9">
    <location>
        <begin position="1206"/>
        <end position="1225"/>
    </location>
</feature>
<evidence type="ECO:0000256" key="5">
    <source>
        <dbReference type="ARBA" id="ARBA00022741"/>
    </source>
</evidence>
<comment type="subcellular location">
    <subcellularLocation>
        <location evidence="1">Membrane</location>
        <topology evidence="1">Multi-pass membrane protein</topology>
    </subcellularLocation>
</comment>
<dbReference type="PROSITE" id="PS50929">
    <property type="entry name" value="ABC_TM1F"/>
    <property type="match status" value="2"/>
</dbReference>
<dbReference type="InterPro" id="IPR017871">
    <property type="entry name" value="ABC_transporter-like_CS"/>
</dbReference>
<evidence type="ECO:0000256" key="7">
    <source>
        <dbReference type="ARBA" id="ARBA00022989"/>
    </source>
</evidence>
<keyword evidence="6" id="KW-0067">ATP-binding</keyword>
<reference evidence="12" key="2">
    <citation type="submission" date="2022-01" db="EMBL/GenBank/DDBJ databases">
        <authorList>
            <person name="Hirooka S."/>
            <person name="Miyagishima S.Y."/>
        </authorList>
    </citation>
    <scope>NUCLEOTIDE SEQUENCE</scope>
    <source>
        <strain evidence="12">NBRC 102759</strain>
    </source>
</reference>
<evidence type="ECO:0000256" key="8">
    <source>
        <dbReference type="ARBA" id="ARBA00023136"/>
    </source>
</evidence>
<dbReference type="SMART" id="SM00382">
    <property type="entry name" value="AAA"/>
    <property type="match status" value="2"/>
</dbReference>
<feature type="transmembrane region" description="Helical" evidence="9">
    <location>
        <begin position="1231"/>
        <end position="1251"/>
    </location>
</feature>
<dbReference type="InterPro" id="IPR011527">
    <property type="entry name" value="ABC1_TM_dom"/>
</dbReference>
<dbReference type="InterPro" id="IPR044746">
    <property type="entry name" value="ABCC_6TM_D1"/>
</dbReference>
<dbReference type="Pfam" id="PF00005">
    <property type="entry name" value="ABC_tran"/>
    <property type="match status" value="2"/>
</dbReference>
<feature type="transmembrane region" description="Helical" evidence="9">
    <location>
        <begin position="29"/>
        <end position="49"/>
    </location>
</feature>
<dbReference type="FunFam" id="3.40.50.300:FF:000997">
    <property type="entry name" value="Multidrug resistance-associated protein 1"/>
    <property type="match status" value="1"/>
</dbReference>
<dbReference type="GO" id="GO:0140359">
    <property type="term" value="F:ABC-type transporter activity"/>
    <property type="evidence" value="ECO:0007669"/>
    <property type="project" value="InterPro"/>
</dbReference>
<protein>
    <recommendedName>
        <fullName evidence="2">Probable ATP-dependent transporter ycf16</fullName>
    </recommendedName>
</protein>
<keyword evidence="4 9" id="KW-0812">Transmembrane</keyword>
<organism evidence="12 13">
    <name type="scientific">Galdieria partita</name>
    <dbReference type="NCBI Taxonomy" id="83374"/>
    <lineage>
        <taxon>Eukaryota</taxon>
        <taxon>Rhodophyta</taxon>
        <taxon>Bangiophyceae</taxon>
        <taxon>Galdieriales</taxon>
        <taxon>Galdieriaceae</taxon>
        <taxon>Galdieria</taxon>
    </lineage>
</organism>
<dbReference type="PROSITE" id="PS00211">
    <property type="entry name" value="ABC_TRANSPORTER_1"/>
    <property type="match status" value="2"/>
</dbReference>
<dbReference type="CDD" id="cd18579">
    <property type="entry name" value="ABC_6TM_ABCC_D1"/>
    <property type="match status" value="1"/>
</dbReference>
<feature type="transmembrane region" description="Helical" evidence="9">
    <location>
        <begin position="1017"/>
        <end position="1035"/>
    </location>
</feature>
<dbReference type="InterPro" id="IPR003593">
    <property type="entry name" value="AAA+_ATPase"/>
</dbReference>
<dbReference type="InterPro" id="IPR044726">
    <property type="entry name" value="ABCC_6TM_D2"/>
</dbReference>
<dbReference type="InterPro" id="IPR027417">
    <property type="entry name" value="P-loop_NTPase"/>
</dbReference>
<dbReference type="FunFam" id="1.20.1560.10:FF:000006">
    <property type="entry name" value="ATP-binding cassette, sub-family C (CFTR/MRP), member 9"/>
    <property type="match status" value="1"/>
</dbReference>
<evidence type="ECO:0000256" key="2">
    <source>
        <dbReference type="ARBA" id="ARBA00014334"/>
    </source>
</evidence>
<proteinExistence type="predicted"/>
<comment type="caution">
    <text evidence="12">The sequence shown here is derived from an EMBL/GenBank/DDBJ whole genome shotgun (WGS) entry which is preliminary data.</text>
</comment>
<evidence type="ECO:0000259" key="10">
    <source>
        <dbReference type="PROSITE" id="PS50893"/>
    </source>
</evidence>
<feature type="transmembrane region" description="Helical" evidence="9">
    <location>
        <begin position="186"/>
        <end position="206"/>
    </location>
</feature>
<name>A0A9C7UN16_9RHOD</name>
<feature type="domain" description="ABC transmembrane type-1" evidence="11">
    <location>
        <begin position="978"/>
        <end position="1259"/>
    </location>
</feature>
<feature type="transmembrane region" description="Helical" evidence="9">
    <location>
        <begin position="145"/>
        <end position="166"/>
    </location>
</feature>
<accession>A0A9C7UN16</accession>
<dbReference type="InterPro" id="IPR036640">
    <property type="entry name" value="ABC1_TM_sf"/>
</dbReference>
<dbReference type="InterPro" id="IPR050173">
    <property type="entry name" value="ABC_transporter_C-like"/>
</dbReference>
<dbReference type="CDD" id="cd03250">
    <property type="entry name" value="ABCC_MRP_domain1"/>
    <property type="match status" value="1"/>
</dbReference>
<reference evidence="12" key="1">
    <citation type="journal article" date="2022" name="Proc. Natl. Acad. Sci. U.S.A.">
        <title>Life cycle and functional genomics of the unicellular red alga Galdieria for elucidating algal and plant evolution and industrial use.</title>
        <authorList>
            <person name="Hirooka S."/>
            <person name="Itabashi T."/>
            <person name="Ichinose T.M."/>
            <person name="Onuma R."/>
            <person name="Fujiwara T."/>
            <person name="Yamashita S."/>
            <person name="Jong L.W."/>
            <person name="Tomita R."/>
            <person name="Iwane A.H."/>
            <person name="Miyagishima S.Y."/>
        </authorList>
    </citation>
    <scope>NUCLEOTIDE SEQUENCE</scope>
    <source>
        <strain evidence="12">NBRC 102759</strain>
    </source>
</reference>
<evidence type="ECO:0000256" key="3">
    <source>
        <dbReference type="ARBA" id="ARBA00022448"/>
    </source>
</evidence>
<keyword evidence="13" id="KW-1185">Reference proteome</keyword>
<dbReference type="OrthoDB" id="6500128at2759"/>
<dbReference type="GO" id="GO:0005524">
    <property type="term" value="F:ATP binding"/>
    <property type="evidence" value="ECO:0007669"/>
    <property type="project" value="UniProtKB-KW"/>
</dbReference>
<feature type="transmembrane region" description="Helical" evidence="9">
    <location>
        <begin position="522"/>
        <end position="546"/>
    </location>
</feature>
<sequence>MATLWDWTINKVEQRICDGSWDLFVLSRLISPCISECSLMIPGVFLLIFGTLRLRTVEENVWDGEEAKRVLPFSYRVQQRIVSTLAVMAVLFVLYSYGEHPQGAYPPWLLTFSLAVQFLAWTLCHKLIRLDALWSGKGSLGGVPLLLPLFYLINALVETIKLVSTVSYSSSWRTIASLSFVLVVDYILSAVSCVLCFALLFISLFAPRRGFQDQLPNANPEETASVMSLLSFSWLNPLFLIGYRRQLNPQDLFTLSKPLQNENVLQLLSSKWKQRGMDKPNTLLSALYFSFWPQFWSAALLKLVEDLSVFAGPVLLQKIVSYVTLVQRTGATETQLLGFLYAFLIFLITMISCLAAQQGNFIVQKLYMCVTGGLGGMIYQKGLRLSNESRMRMTSGHIMTLVSSDAEKVAFYAHFFDLWDAPLKVLVSIGFLVFEVGWLATAAGFAVILTMIPINSFVVKKLGDMRHQLLHNTDERVRLITEILQAIKIIKINAWEKDFRKKMNSVRDEELRHARNYMALNFVNAFMFTVNPVLASVTCFIVYALLSPVLDVGRAFAALALFNNCRVPLNYLPSAIGDWMQAKVAVGRIEEFMSQPELKGREGLTYQMTEENRDWIEKFSSGVVFDHCSFSWYDATFRNALESQVGTSRKKEEETPLLLKTEPLTRSPRKKANYSGTEDKNDLIAIRDITMRVENGSLVAVVGSVGSGKTSVLMSVLGELAQLQGNALVHGRIAYAAQNPFIQHGTIRENILFGREYEPSRYKEALRVSALLPDLKELAAGDQTMLGIKGAGLSGGQKQRVSIARAVYADADIYVLDDILSAVDAQVATNIWDECIISFLKNKARVIAMNQINFIPGVDYVLLLDSGNVIWKGTPEEFADSQLELAKFLISDDISDADSASEALESYLSGGREDSMAEDAQQWNHENGDIILLEEEQGEIETEEEAKPSILFQEEERHSGSIPATVYLTYLLAYGGKLVLCALVFGFGFDVFSMMATDWWMGIWFSGRIQPDPGMKFYMSIYILIAFINAVVVLGRNVGVALGGLRSARELHAKLFSSIIRAPQRFFDTTPVGRIVNRFSKDQEVVDTMLPFSLAEFAKSVFQLAFIFLLIAFSTPPIVIPLIALLLLYYPIQNYYRHTFRELTRLEAVARSFVYSHFTESLDGAATVRAYDAQERFHKELSNRIDRRFRALFCTGVAEKWLEVRLNFLGTSVLFLSAVFAVADASKINPALVGLSLSYALSITGILTWNVRQFAALEGQMIAVQRQLQFADIPSEALPVIHSCRPPPYWPSEGAIVVDNLVVRYSENDPPVLKGISCRIRPREKVGIVGRTGAGKSSFFSVLLRLVEPSGGRIMIDGIDIATIGLYDLRSRLAVIAQEPVLFKGTIRSNMDPFGYFSDADLWEALRRVHMKETITKLPLGLDAEVSEDGSNFSAGQRQLICVGRALLRRSKILLMDEATAAVDFQTDAMIQSMLRDEFAELTVLSIAHRLEDIITFDRVIVFDKGQIVEFDTPARLLEDPYTLFHSMVESTGTATGRHLKRLAKDKKAT</sequence>
<dbReference type="PANTHER" id="PTHR24223">
    <property type="entry name" value="ATP-BINDING CASSETTE SUB-FAMILY C"/>
    <property type="match status" value="1"/>
</dbReference>
<dbReference type="Proteomes" id="UP001061958">
    <property type="component" value="Unassembled WGS sequence"/>
</dbReference>
<dbReference type="Gene3D" id="1.20.1560.10">
    <property type="entry name" value="ABC transporter type 1, transmembrane domain"/>
    <property type="match status" value="2"/>
</dbReference>
<dbReference type="CDD" id="cd03244">
    <property type="entry name" value="ABCC_MRP_domain2"/>
    <property type="match status" value="1"/>
</dbReference>
<feature type="transmembrane region" description="Helical" evidence="9">
    <location>
        <begin position="967"/>
        <end position="996"/>
    </location>
</feature>
<evidence type="ECO:0000256" key="4">
    <source>
        <dbReference type="ARBA" id="ARBA00022692"/>
    </source>
</evidence>
<feature type="domain" description="ABC transporter" evidence="10">
    <location>
        <begin position="659"/>
        <end position="891"/>
    </location>
</feature>
<dbReference type="EMBL" id="BQMJ01000008">
    <property type="protein sequence ID" value="GJQ09354.1"/>
    <property type="molecule type" value="Genomic_DNA"/>
</dbReference>
<feature type="transmembrane region" description="Helical" evidence="9">
    <location>
        <begin position="425"/>
        <end position="452"/>
    </location>
</feature>
<evidence type="ECO:0000256" key="9">
    <source>
        <dbReference type="SAM" id="Phobius"/>
    </source>
</evidence>
<keyword evidence="7 9" id="KW-1133">Transmembrane helix</keyword>
<dbReference type="GO" id="GO:0016020">
    <property type="term" value="C:membrane"/>
    <property type="evidence" value="ECO:0007669"/>
    <property type="project" value="UniProtKB-SubCell"/>
</dbReference>
<evidence type="ECO:0000256" key="1">
    <source>
        <dbReference type="ARBA" id="ARBA00004141"/>
    </source>
</evidence>
<feature type="transmembrane region" description="Helical" evidence="9">
    <location>
        <begin position="104"/>
        <end position="124"/>
    </location>
</feature>
<dbReference type="Pfam" id="PF00664">
    <property type="entry name" value="ABC_membrane"/>
    <property type="match status" value="2"/>
</dbReference>
<evidence type="ECO:0000313" key="12">
    <source>
        <dbReference type="EMBL" id="GJQ09354.1"/>
    </source>
</evidence>
<dbReference type="PROSITE" id="PS50893">
    <property type="entry name" value="ABC_TRANSPORTER_2"/>
    <property type="match status" value="2"/>
</dbReference>
<dbReference type="GO" id="GO:0016887">
    <property type="term" value="F:ATP hydrolysis activity"/>
    <property type="evidence" value="ECO:0007669"/>
    <property type="project" value="InterPro"/>
</dbReference>
<feature type="domain" description="ABC transmembrane type-1" evidence="11">
    <location>
        <begin position="298"/>
        <end position="581"/>
    </location>
</feature>
<keyword evidence="5" id="KW-0547">Nucleotide-binding</keyword>
<keyword evidence="8 9" id="KW-0472">Membrane</keyword>
<gene>
    <name evidence="12" type="ORF">GpartN1_g1145.t1</name>
</gene>
<evidence type="ECO:0000256" key="6">
    <source>
        <dbReference type="ARBA" id="ARBA00022840"/>
    </source>
</evidence>
<feature type="transmembrane region" description="Helical" evidence="9">
    <location>
        <begin position="338"/>
        <end position="357"/>
    </location>
</feature>
<dbReference type="FunFam" id="3.40.50.300:FF:000163">
    <property type="entry name" value="Multidrug resistance-associated protein member 4"/>
    <property type="match status" value="1"/>
</dbReference>
<dbReference type="CDD" id="cd18580">
    <property type="entry name" value="ABC_6TM_ABCC_D2"/>
    <property type="match status" value="1"/>
</dbReference>
<feature type="transmembrane region" description="Helical" evidence="9">
    <location>
        <begin position="81"/>
        <end position="98"/>
    </location>
</feature>
<keyword evidence="3" id="KW-0813">Transport</keyword>
<dbReference type="SUPFAM" id="SSF52540">
    <property type="entry name" value="P-loop containing nucleoside triphosphate hydrolases"/>
    <property type="match status" value="2"/>
</dbReference>
<dbReference type="InterPro" id="IPR003439">
    <property type="entry name" value="ABC_transporter-like_ATP-bd"/>
</dbReference>
<evidence type="ECO:0000313" key="13">
    <source>
        <dbReference type="Proteomes" id="UP001061958"/>
    </source>
</evidence>
<dbReference type="FunFam" id="1.20.1560.10:FF:000010">
    <property type="entry name" value="Multidrug resistance-associated ABC transporter"/>
    <property type="match status" value="1"/>
</dbReference>
<feature type="domain" description="ABC transporter" evidence="10">
    <location>
        <begin position="1296"/>
        <end position="1530"/>
    </location>
</feature>
<dbReference type="SUPFAM" id="SSF90123">
    <property type="entry name" value="ABC transporter transmembrane region"/>
    <property type="match status" value="2"/>
</dbReference>
<evidence type="ECO:0000259" key="11">
    <source>
        <dbReference type="PROSITE" id="PS50929"/>
    </source>
</evidence>
<feature type="transmembrane region" description="Helical" evidence="9">
    <location>
        <begin position="1101"/>
        <end position="1130"/>
    </location>
</feature>